<dbReference type="PANTHER" id="PTHR30469:SF33">
    <property type="entry name" value="SLR1207 PROTEIN"/>
    <property type="match status" value="1"/>
</dbReference>
<proteinExistence type="inferred from homology"/>
<sequence>MDKKMKVKIGIGAAIAVVAVLLVLSGKKKGQQGPVGMGQEAAATIVKAQKPSVGDISLTTGLTGTVEPSDVVYVYAKASGDVTSVLVKAGDMVEQGQVLCEIDTEQVETARNSMDSASVSLSEAQSNLSRMQILYASGDLSDQEYEQYTNKVKSARLQYESAKLAYDRQVEYSTVTAPISGKIESCDIEVHDRVSQSAQLCVIAGEGEKRVSFYVTERMMGNIAVGDRLDIQKDGTGYEAYISEISSMVDSDTGLFKVKAELKNADGIATGSTVKLNLVTEHTENAMMIPVDAVYYSGGDGYVYLYQDGVAAMVPVEVGLYDAEHAEILSGLSADDMVVSTWSSNLYEGARVQLRSEDGQDDGADAQGQPGADAQSRSGAGTQGQPGADVQGQPGADTQGQPGADVQSQPGADTQGQPGPDAQTAADNRAE</sequence>
<dbReference type="SUPFAM" id="SSF111369">
    <property type="entry name" value="HlyD-like secretion proteins"/>
    <property type="match status" value="1"/>
</dbReference>
<comment type="similarity">
    <text evidence="1">Belongs to the membrane fusion protein (MFP) (TC 8.A.1) family.</text>
</comment>
<protein>
    <submittedName>
        <fullName evidence="5">Efflux RND transporter periplasmic adaptor subunit</fullName>
    </submittedName>
</protein>
<dbReference type="Proteomes" id="UP001454086">
    <property type="component" value="Unassembled WGS sequence"/>
</dbReference>
<evidence type="ECO:0000259" key="4">
    <source>
        <dbReference type="Pfam" id="PF25989"/>
    </source>
</evidence>
<dbReference type="Gene3D" id="2.40.420.20">
    <property type="match status" value="1"/>
</dbReference>
<dbReference type="Pfam" id="PF25989">
    <property type="entry name" value="YknX_C"/>
    <property type="match status" value="1"/>
</dbReference>
<name>A0ABV1D766_9FIRM</name>
<evidence type="ECO:0000313" key="6">
    <source>
        <dbReference type="Proteomes" id="UP001454086"/>
    </source>
</evidence>
<keyword evidence="6" id="KW-1185">Reference proteome</keyword>
<dbReference type="NCBIfam" id="TIGR01730">
    <property type="entry name" value="RND_mfp"/>
    <property type="match status" value="1"/>
</dbReference>
<accession>A0ABV1D766</accession>
<feature type="compositionally biased region" description="Polar residues" evidence="2">
    <location>
        <begin position="396"/>
        <end position="417"/>
    </location>
</feature>
<evidence type="ECO:0000256" key="1">
    <source>
        <dbReference type="ARBA" id="ARBA00009477"/>
    </source>
</evidence>
<dbReference type="Gene3D" id="2.40.30.170">
    <property type="match status" value="1"/>
</dbReference>
<evidence type="ECO:0000259" key="3">
    <source>
        <dbReference type="Pfam" id="PF25917"/>
    </source>
</evidence>
<dbReference type="Gene3D" id="1.10.287.470">
    <property type="entry name" value="Helix hairpin bin"/>
    <property type="match status" value="1"/>
</dbReference>
<dbReference type="InterPro" id="IPR058625">
    <property type="entry name" value="MdtA-like_BSH"/>
</dbReference>
<reference evidence="5 6" key="1">
    <citation type="submission" date="2024-03" db="EMBL/GenBank/DDBJ databases">
        <title>Human intestinal bacterial collection.</title>
        <authorList>
            <person name="Pauvert C."/>
            <person name="Hitch T.C.A."/>
            <person name="Clavel T."/>
        </authorList>
    </citation>
    <scope>NUCLEOTIDE SEQUENCE [LARGE SCALE GENOMIC DNA]</scope>
    <source>
        <strain evidence="5 6">CLA-SR-H021</strain>
    </source>
</reference>
<dbReference type="Gene3D" id="2.40.50.100">
    <property type="match status" value="1"/>
</dbReference>
<organism evidence="5 6">
    <name type="scientific">Enterocloster hominis</name>
    <name type="common">ex Hitch et al. 2024</name>
    <dbReference type="NCBI Taxonomy" id="1917870"/>
    <lineage>
        <taxon>Bacteria</taxon>
        <taxon>Bacillati</taxon>
        <taxon>Bacillota</taxon>
        <taxon>Clostridia</taxon>
        <taxon>Lachnospirales</taxon>
        <taxon>Lachnospiraceae</taxon>
        <taxon>Enterocloster</taxon>
    </lineage>
</organism>
<feature type="domain" description="Multidrug resistance protein MdtA-like barrel-sandwich hybrid" evidence="3">
    <location>
        <begin position="71"/>
        <end position="199"/>
    </location>
</feature>
<gene>
    <name evidence="5" type="ORF">WMQ36_14825</name>
</gene>
<feature type="domain" description="YknX-like C-terminal permuted SH3-like" evidence="4">
    <location>
        <begin position="287"/>
        <end position="353"/>
    </location>
</feature>
<dbReference type="RefSeq" id="WP_008722470.1">
    <property type="nucleotide sequence ID" value="NZ_JBBMFM010000055.1"/>
</dbReference>
<dbReference type="Pfam" id="PF25917">
    <property type="entry name" value="BSH_RND"/>
    <property type="match status" value="1"/>
</dbReference>
<feature type="compositionally biased region" description="Low complexity" evidence="2">
    <location>
        <begin position="365"/>
        <end position="375"/>
    </location>
</feature>
<dbReference type="EMBL" id="JBBMFM010000055">
    <property type="protein sequence ID" value="MEQ2426247.1"/>
    <property type="molecule type" value="Genomic_DNA"/>
</dbReference>
<evidence type="ECO:0000313" key="5">
    <source>
        <dbReference type="EMBL" id="MEQ2426247.1"/>
    </source>
</evidence>
<feature type="compositionally biased region" description="Polar residues" evidence="2">
    <location>
        <begin position="376"/>
        <end position="385"/>
    </location>
</feature>
<dbReference type="PANTHER" id="PTHR30469">
    <property type="entry name" value="MULTIDRUG RESISTANCE PROTEIN MDTA"/>
    <property type="match status" value="1"/>
</dbReference>
<feature type="region of interest" description="Disordered" evidence="2">
    <location>
        <begin position="358"/>
        <end position="431"/>
    </location>
</feature>
<comment type="caution">
    <text evidence="5">The sequence shown here is derived from an EMBL/GenBank/DDBJ whole genome shotgun (WGS) entry which is preliminary data.</text>
</comment>
<dbReference type="InterPro" id="IPR006143">
    <property type="entry name" value="RND_pump_MFP"/>
</dbReference>
<evidence type="ECO:0000256" key="2">
    <source>
        <dbReference type="SAM" id="MobiDB-lite"/>
    </source>
</evidence>
<dbReference type="InterPro" id="IPR058637">
    <property type="entry name" value="YknX-like_C"/>
</dbReference>